<feature type="transmembrane region" description="Helical" evidence="1">
    <location>
        <begin position="12"/>
        <end position="35"/>
    </location>
</feature>
<keyword evidence="1" id="KW-0812">Transmembrane</keyword>
<keyword evidence="3" id="KW-1185">Reference proteome</keyword>
<feature type="transmembrane region" description="Helical" evidence="1">
    <location>
        <begin position="41"/>
        <end position="61"/>
    </location>
</feature>
<organism evidence="2 3">
    <name type="scientific">Paenibacillus azoreducens</name>
    <dbReference type="NCBI Taxonomy" id="116718"/>
    <lineage>
        <taxon>Bacteria</taxon>
        <taxon>Bacillati</taxon>
        <taxon>Bacillota</taxon>
        <taxon>Bacilli</taxon>
        <taxon>Bacillales</taxon>
        <taxon>Paenibacillaceae</taxon>
        <taxon>Paenibacillus</taxon>
    </lineage>
</organism>
<accession>A0A919YI87</accession>
<dbReference type="EMBL" id="BORT01000041">
    <property type="protein sequence ID" value="GIO50954.1"/>
    <property type="molecule type" value="Genomic_DNA"/>
</dbReference>
<reference evidence="2 3" key="1">
    <citation type="submission" date="2021-03" db="EMBL/GenBank/DDBJ databases">
        <title>Antimicrobial resistance genes in bacteria isolated from Japanese honey, and their potential for conferring macrolide and lincosamide resistance in the American foulbrood pathogen Paenibacillus larvae.</title>
        <authorList>
            <person name="Okamoto M."/>
            <person name="Kumagai M."/>
            <person name="Kanamori H."/>
            <person name="Takamatsu D."/>
        </authorList>
    </citation>
    <scope>NUCLEOTIDE SEQUENCE [LARGE SCALE GENOMIC DNA]</scope>
    <source>
        <strain evidence="2 3">J34TS1</strain>
    </source>
</reference>
<feature type="transmembrane region" description="Helical" evidence="1">
    <location>
        <begin position="73"/>
        <end position="89"/>
    </location>
</feature>
<evidence type="ECO:0000313" key="3">
    <source>
        <dbReference type="Proteomes" id="UP000682811"/>
    </source>
</evidence>
<keyword evidence="1" id="KW-1133">Transmembrane helix</keyword>
<dbReference type="AlphaFoldDB" id="A0A919YI87"/>
<protein>
    <submittedName>
        <fullName evidence="2">Uncharacterized protein</fullName>
    </submittedName>
</protein>
<proteinExistence type="predicted"/>
<sequence>MLNNHETRTQKPSAVSFAQILIYLAAVLNIVNGIYSFGSTGIIKKLLCIGMIVFGAAAFWVAARLGHPHRSRLTAAIALSIILIILRLLEFSVWHNIGFLLGVILPILVIWRLNSAEAKSWFR</sequence>
<comment type="caution">
    <text evidence="2">The sequence shown here is derived from an EMBL/GenBank/DDBJ whole genome shotgun (WGS) entry which is preliminary data.</text>
</comment>
<dbReference type="RefSeq" id="WP_212981041.1">
    <property type="nucleotide sequence ID" value="NZ_AP025343.1"/>
</dbReference>
<evidence type="ECO:0000313" key="2">
    <source>
        <dbReference type="EMBL" id="GIO50954.1"/>
    </source>
</evidence>
<keyword evidence="1" id="KW-0472">Membrane</keyword>
<evidence type="ECO:0000256" key="1">
    <source>
        <dbReference type="SAM" id="Phobius"/>
    </source>
</evidence>
<gene>
    <name evidence="2" type="ORF">J34TS1_57190</name>
</gene>
<dbReference type="Proteomes" id="UP000682811">
    <property type="component" value="Unassembled WGS sequence"/>
</dbReference>
<name>A0A919YI87_9BACL</name>
<feature type="transmembrane region" description="Helical" evidence="1">
    <location>
        <begin position="95"/>
        <end position="113"/>
    </location>
</feature>